<dbReference type="Gene3D" id="3.40.50.450">
    <property type="match status" value="1"/>
</dbReference>
<dbReference type="RefSeq" id="WP_003070263.1">
    <property type="nucleotide sequence ID" value="NZ_CAJPUH010000021.1"/>
</dbReference>
<evidence type="ECO:0000313" key="2">
    <source>
        <dbReference type="EMBL" id="KIC78092.1"/>
    </source>
</evidence>
<dbReference type="EMBL" id="JWIY01000001">
    <property type="protein sequence ID" value="KIC78092.1"/>
    <property type="molecule type" value="Genomic_DNA"/>
</dbReference>
<evidence type="ECO:0000313" key="3">
    <source>
        <dbReference type="Proteomes" id="UP000031339"/>
    </source>
</evidence>
<proteinExistence type="inferred from homology"/>
<dbReference type="NCBIfam" id="NF010181">
    <property type="entry name" value="PRK13660.1"/>
    <property type="match status" value="1"/>
</dbReference>
<organism evidence="2 3">
    <name type="scientific">Streptococcus constellatus</name>
    <dbReference type="NCBI Taxonomy" id="76860"/>
    <lineage>
        <taxon>Bacteria</taxon>
        <taxon>Bacillati</taxon>
        <taxon>Bacillota</taxon>
        <taxon>Bacilli</taxon>
        <taxon>Lactobacillales</taxon>
        <taxon>Streptococcaceae</taxon>
        <taxon>Streptococcus</taxon>
        <taxon>Streptococcus anginosus group</taxon>
    </lineage>
</organism>
<dbReference type="InterPro" id="IPR010697">
    <property type="entry name" value="YspA"/>
</dbReference>
<dbReference type="eggNOG" id="COG4474">
    <property type="taxonomic scope" value="Bacteria"/>
</dbReference>
<sequence>MVSILVVGYRNFDLGIFDEKEPRIKIIKKVIQRDLTRLLEQGVEWLIFTGNLGFEVWVLEVAKELQQNYDFQMATIFTFENQGENWNEVNQEKLNHFKQVDFVKYAYPHYENPSQFRDYNHFLLNNTDGAYIFYDEENETNLKYLYQMMKSQEQYFIKKLTFDDLNEVAENFSEN</sequence>
<dbReference type="Proteomes" id="UP000031339">
    <property type="component" value="Unassembled WGS sequence"/>
</dbReference>
<dbReference type="Pfam" id="PF06908">
    <property type="entry name" value="YpsA"/>
    <property type="match status" value="1"/>
</dbReference>
<dbReference type="HAMAP" id="MF_01575">
    <property type="entry name" value="UPF0398"/>
    <property type="match status" value="1"/>
</dbReference>
<protein>
    <recommendedName>
        <fullName evidence="1">UPF0398 protein RN79_00500</fullName>
    </recommendedName>
</protein>
<comment type="similarity">
    <text evidence="1">Belongs to the UPF0398 family.</text>
</comment>
<dbReference type="AlphaFoldDB" id="A0A0C1KGW4"/>
<dbReference type="PANTHER" id="PTHR38440">
    <property type="entry name" value="UPF0398 PROTEIN YPSA"/>
    <property type="match status" value="1"/>
</dbReference>
<dbReference type="SUPFAM" id="SSF102405">
    <property type="entry name" value="MCP/YpsA-like"/>
    <property type="match status" value="1"/>
</dbReference>
<dbReference type="OrthoDB" id="2301957at2"/>
<gene>
    <name evidence="2" type="ORF">RN79_00500</name>
</gene>
<accession>A0A0C1KGW4</accession>
<dbReference type="STRING" id="862969.SCI_0421"/>
<dbReference type="PIRSF" id="PIRSF021290">
    <property type="entry name" value="DUF1273"/>
    <property type="match status" value="1"/>
</dbReference>
<dbReference type="PANTHER" id="PTHR38440:SF1">
    <property type="entry name" value="UPF0398 PROTEIN SPR0331"/>
    <property type="match status" value="1"/>
</dbReference>
<comment type="caution">
    <text evidence="2">The sequence shown here is derived from an EMBL/GenBank/DDBJ whole genome shotgun (WGS) entry which is preliminary data.</text>
</comment>
<reference evidence="2 3" key="1">
    <citation type="submission" date="2014-12" db="EMBL/GenBank/DDBJ databases">
        <title>Partial genome sequence of Streptococcus constellatus KCOM 1650 (= ChDC B144).</title>
        <authorList>
            <person name="Kook J.-K."/>
            <person name="Park S.-N."/>
            <person name="Lim Y.K."/>
            <person name="Jo E."/>
        </authorList>
    </citation>
    <scope>NUCLEOTIDE SEQUENCE [LARGE SCALE GENOMIC DNA]</scope>
    <source>
        <strain evidence="2 3">KCOM 1650</strain>
    </source>
</reference>
<evidence type="ECO:0000256" key="1">
    <source>
        <dbReference type="HAMAP-Rule" id="MF_01575"/>
    </source>
</evidence>
<name>A0A0C1KGW4_STRCV</name>